<reference evidence="1" key="1">
    <citation type="submission" date="2020-06" db="EMBL/GenBank/DDBJ databases">
        <title>Whole Genome Sequence of Bradyrhizobium sp. Strain 1S1.</title>
        <authorList>
            <person name="Bromfield E.S.P."/>
            <person name="Cloutier S."/>
        </authorList>
    </citation>
    <scope>NUCLEOTIDE SEQUENCE [LARGE SCALE GENOMIC DNA]</scope>
    <source>
        <strain evidence="1">1S1</strain>
    </source>
</reference>
<dbReference type="EMBL" id="JAAOLE020000001">
    <property type="protein sequence ID" value="NVI42979.1"/>
    <property type="molecule type" value="Genomic_DNA"/>
</dbReference>
<organism evidence="1">
    <name type="scientific">Bradyrhizobium septentrionale</name>
    <dbReference type="NCBI Taxonomy" id="1404411"/>
    <lineage>
        <taxon>Bacteria</taxon>
        <taxon>Pseudomonadati</taxon>
        <taxon>Pseudomonadota</taxon>
        <taxon>Alphaproteobacteria</taxon>
        <taxon>Hyphomicrobiales</taxon>
        <taxon>Nitrobacteraceae</taxon>
        <taxon>Bradyrhizobium</taxon>
    </lineage>
</organism>
<proteinExistence type="predicted"/>
<gene>
    <name evidence="1" type="ORF">HAP48_007915</name>
</gene>
<evidence type="ECO:0000313" key="1">
    <source>
        <dbReference type="EMBL" id="NVI42979.1"/>
    </source>
</evidence>
<name>A0A973VWS2_9BRAD</name>
<dbReference type="AlphaFoldDB" id="A0A973VWS2"/>
<sequence length="232" mass="26121">MRAILMAEASSPLRVQSRKGLEHDAGRDGWIEQIFSMAITGYKLSQIVEHAFKNITLVIFNYDRCIEHYLFWSLRRLEVTLPDAQAAIENLNIIRPYGGLGPIFRDSGSNLVFGAAPQNNLWGQIDRIRTLTDNEVMHDPQKFSAAWEAAQLVIYLGFGFHPQNMSLLANHSLQQRRAVKVLATTVGMPPSSELRTSLANVAMTTEPKVELHDMTASKLLSDLRWRINSFVG</sequence>
<dbReference type="RefSeq" id="WP_165128087.1">
    <property type="nucleotide sequence ID" value="NZ_CP088285.1"/>
</dbReference>
<comment type="caution">
    <text evidence="1">The sequence shown here is derived from an EMBL/GenBank/DDBJ whole genome shotgun (WGS) entry which is preliminary data.</text>
</comment>
<protein>
    <recommendedName>
        <fullName evidence="2">SIR2-like domain-containing protein</fullName>
    </recommendedName>
</protein>
<accession>A0A973VWS2</accession>
<evidence type="ECO:0008006" key="2">
    <source>
        <dbReference type="Google" id="ProtNLM"/>
    </source>
</evidence>